<reference evidence="1" key="1">
    <citation type="journal article" date="2015" name="Nature">
        <title>Complex archaea that bridge the gap between prokaryotes and eukaryotes.</title>
        <authorList>
            <person name="Spang A."/>
            <person name="Saw J.H."/>
            <person name="Jorgensen S.L."/>
            <person name="Zaremba-Niedzwiedzka K."/>
            <person name="Martijn J."/>
            <person name="Lind A.E."/>
            <person name="van Eijk R."/>
            <person name="Schleper C."/>
            <person name="Guy L."/>
            <person name="Ettema T.J."/>
        </authorList>
    </citation>
    <scope>NUCLEOTIDE SEQUENCE</scope>
</reference>
<proteinExistence type="predicted"/>
<accession>A0A0F8YVU3</accession>
<gene>
    <name evidence="1" type="ORF">LCGC14_2848800</name>
</gene>
<organism evidence="1">
    <name type="scientific">marine sediment metagenome</name>
    <dbReference type="NCBI Taxonomy" id="412755"/>
    <lineage>
        <taxon>unclassified sequences</taxon>
        <taxon>metagenomes</taxon>
        <taxon>ecological metagenomes</taxon>
    </lineage>
</organism>
<sequence>MQVIVCGPNRSGTSLIMRCLEKAEFKMAEDLKPGDSANIYGYYESMRFKELCQPRNLINGRPDIEAFRELLAKEGKWAWKYPKVVFLLEAVFEAAENMFVIYMDRPRKDVVKSMIRHAKLSKARPYVEEAYEYLYIRALIAIDAYKHKKLKVSFLDLVKNEKRVMNEVLDFLGLEANYNYTAVDIGEVHFKEER</sequence>
<comment type="caution">
    <text evidence="1">The sequence shown here is derived from an EMBL/GenBank/DDBJ whole genome shotgun (WGS) entry which is preliminary data.</text>
</comment>
<dbReference type="EMBL" id="LAZR01054727">
    <property type="protein sequence ID" value="KKK77915.1"/>
    <property type="molecule type" value="Genomic_DNA"/>
</dbReference>
<protein>
    <recommendedName>
        <fullName evidence="2">Sulfotransferase domain-containing protein</fullName>
    </recommendedName>
</protein>
<dbReference type="SUPFAM" id="SSF52540">
    <property type="entry name" value="P-loop containing nucleoside triphosphate hydrolases"/>
    <property type="match status" value="1"/>
</dbReference>
<dbReference type="Gene3D" id="3.40.50.300">
    <property type="entry name" value="P-loop containing nucleotide triphosphate hydrolases"/>
    <property type="match status" value="1"/>
</dbReference>
<evidence type="ECO:0008006" key="2">
    <source>
        <dbReference type="Google" id="ProtNLM"/>
    </source>
</evidence>
<dbReference type="InterPro" id="IPR027417">
    <property type="entry name" value="P-loop_NTPase"/>
</dbReference>
<dbReference type="AlphaFoldDB" id="A0A0F8YVU3"/>
<evidence type="ECO:0000313" key="1">
    <source>
        <dbReference type="EMBL" id="KKK77915.1"/>
    </source>
</evidence>
<dbReference type="Pfam" id="PF13469">
    <property type="entry name" value="Sulfotransfer_3"/>
    <property type="match status" value="1"/>
</dbReference>
<name>A0A0F8YVU3_9ZZZZ</name>